<dbReference type="HOGENOM" id="CLU_074208_0_0_1"/>
<feature type="transmembrane region" description="Helical" evidence="1">
    <location>
        <begin position="174"/>
        <end position="192"/>
    </location>
</feature>
<dbReference type="EMBL" id="BT128348">
    <property type="protein sequence ID" value="AEE63306.1"/>
    <property type="molecule type" value="mRNA"/>
</dbReference>
<accession>J3JYL9</accession>
<sequence>MAHLRTKEIIQKNWFLTEKGQNASLFAATFSTTAVLMGHILPHTILLSKYKNFVRLYSKGIPVPVPDVLVKRFNKALDLLQIDEYEKPRFQPFMACGFDAISLGTYGRFGVHVGIPVNFQFESEDSIDKSNILVNQNKVVWEMESGKQLLKALVMPEEAQLFAMAREIKMRDSLKFFIDTGYTFLACSLTYLGSTFLNKRFDLLNKPRQVRFLGYTIIALFNLGNYIMCTDLVQTMYEENVDAELKELDPIFAEGGRQFYSHILERNKALRDLMGKEGEAMFTVLGNENTLIRSKHLPIVQRLEYFQTNFDMEDAA</sequence>
<dbReference type="AlphaFoldDB" id="J3JYL9"/>
<evidence type="ECO:0008006" key="3">
    <source>
        <dbReference type="Google" id="ProtNLM"/>
    </source>
</evidence>
<feature type="transmembrane region" description="Helical" evidence="1">
    <location>
        <begin position="23"/>
        <end position="41"/>
    </location>
</feature>
<evidence type="ECO:0000313" key="2">
    <source>
        <dbReference type="EMBL" id="AEE63306.1"/>
    </source>
</evidence>
<proteinExistence type="evidence at transcript level"/>
<dbReference type="GO" id="GO:0016020">
    <property type="term" value="C:membrane"/>
    <property type="evidence" value="ECO:0007669"/>
    <property type="project" value="TreeGrafter"/>
</dbReference>
<keyword evidence="1" id="KW-0812">Transmembrane</keyword>
<keyword evidence="1" id="KW-1133">Transmembrane helix</keyword>
<reference evidence="2" key="1">
    <citation type="journal article" date="2012" name="Insect Biochem. Mol. Biol.">
        <title>Transcriptome and full-length cDNA resources for the mountain pine beetle, Dendroctonus ponderosae Hopkins, a major insect pest of pine forests.</title>
        <authorList>
            <person name="Keeling C.I."/>
            <person name="Henderson H."/>
            <person name="Li M."/>
            <person name="Yuen M."/>
            <person name="Clark E.L."/>
            <person name="Fraser J.D."/>
            <person name="Huber D.P."/>
            <person name="Liao N.Y."/>
            <person name="Roderick Docking T."/>
            <person name="Birol I."/>
            <person name="Chan S.K."/>
            <person name="Taylor G.A."/>
            <person name="Palmquist D."/>
            <person name="Jones S.J."/>
            <person name="Bohlmann J."/>
        </authorList>
    </citation>
    <scope>NUCLEOTIDE SEQUENCE</scope>
    <source>
        <tissue evidence="2">Midgut and adhering fatbody of emerged adults of both sexes after feeding on lodgepole pine for up to 64 h</tissue>
    </source>
</reference>
<keyword evidence="1" id="KW-0472">Membrane</keyword>
<dbReference type="PANTHER" id="PTHR21824">
    <property type="entry name" value="TRANSMEMBRANE PROTEIN 177"/>
    <property type="match status" value="1"/>
</dbReference>
<protein>
    <recommendedName>
        <fullName evidence="3">Transmembrane protein 177</fullName>
    </recommendedName>
</protein>
<dbReference type="InterPro" id="IPR026620">
    <property type="entry name" value="TMEM177"/>
</dbReference>
<evidence type="ECO:0000256" key="1">
    <source>
        <dbReference type="SAM" id="Phobius"/>
    </source>
</evidence>
<name>J3JYL9_DENPD</name>
<feature type="transmembrane region" description="Helical" evidence="1">
    <location>
        <begin position="212"/>
        <end position="229"/>
    </location>
</feature>
<dbReference type="OrthoDB" id="110174at2759"/>
<organism evidence="2">
    <name type="scientific">Dendroctonus ponderosae</name>
    <name type="common">Mountain pine beetle</name>
    <dbReference type="NCBI Taxonomy" id="77166"/>
    <lineage>
        <taxon>Eukaryota</taxon>
        <taxon>Metazoa</taxon>
        <taxon>Ecdysozoa</taxon>
        <taxon>Arthropoda</taxon>
        <taxon>Hexapoda</taxon>
        <taxon>Insecta</taxon>
        <taxon>Pterygota</taxon>
        <taxon>Neoptera</taxon>
        <taxon>Endopterygota</taxon>
        <taxon>Coleoptera</taxon>
        <taxon>Polyphaga</taxon>
        <taxon>Cucujiformia</taxon>
        <taxon>Curculionidae</taxon>
        <taxon>Scolytinae</taxon>
        <taxon>Dendroctonus</taxon>
    </lineage>
</organism>
<dbReference type="PANTHER" id="PTHR21824:SF4">
    <property type="entry name" value="TRANSMEMBRANE PROTEIN 177"/>
    <property type="match status" value="1"/>
</dbReference>